<evidence type="ECO:0000313" key="2">
    <source>
        <dbReference type="EMBL" id="RBR18917.1"/>
    </source>
</evidence>
<gene>
    <name evidence="2" type="ORF">FIESC28_05839</name>
</gene>
<dbReference type="EMBL" id="QKXC01000119">
    <property type="protein sequence ID" value="RBR18917.1"/>
    <property type="molecule type" value="Genomic_DNA"/>
</dbReference>
<protein>
    <recommendedName>
        <fullName evidence="1">Heterokaryon incompatibility domain-containing protein</fullName>
    </recommendedName>
</protein>
<dbReference type="PANTHER" id="PTHR33112">
    <property type="entry name" value="DOMAIN PROTEIN, PUTATIVE-RELATED"/>
    <property type="match status" value="1"/>
</dbReference>
<reference evidence="2 3" key="1">
    <citation type="submission" date="2018-06" db="EMBL/GenBank/DDBJ databases">
        <title>Fusarium incarnatum-equiseti species complex species 28.</title>
        <authorList>
            <person name="Gardiner D.M."/>
        </authorList>
    </citation>
    <scope>NUCLEOTIDE SEQUENCE [LARGE SCALE GENOMIC DNA]</scope>
    <source>
        <strain evidence="2 3">FIESC_28</strain>
    </source>
</reference>
<sequence>MERLNWFTKFTNINPNQDARQWQTSDLCKECQDVDFDKVLVASKGPSEPKHYSGFFELRISEDIMCPMCRFYTRLVPAEYRLHATEVTDISLEQRARDPGHLLINIMAPYPYMMDSLRKGKMKIVPIRKAESGVSRRTVTVHGHGDRYVALSYVWGPDEQGHGSGDPKSVLRDLNGKSIQISNVIQDAMAVTIGLGLQYLWVDKVCINQDDAEEKQQQLRGMDSIYNKAFLTIVAAAGNRASYGLPGVGTRSRAIRPRIRLNGTTWTAYCDSPWKTVSRSKWSHRGWTFQESFFSRRFLMFTDEQVIFECGDMLQTESRVQDLDAPTMESDINSLNIIERCDSKVHPLSLMFLIQSFTYRELTKEEDVLEAMGGLFNFHSQLEPPIETFWGLPIRRSGYGMSNLELDAYRAGNSNLKHEDIAGAILLGLQWYPYGTERLVTRREGFPSWSWSGWKTVTLRFDAQVLEVPFVKWKDYKGRGSYSEELSIGYMRNFISGDSVRFAAVRTIGSEVLSLVSDQSSTSRALVWPLFLTCSTADTEDIRKDPDTRTIECVVIGDEYGLLVQTRDGVSKRVGLMRFESDYGKYRQDDLGTLYLPRDDFCPESAYCVFCSFVARLRPAGIKGTSPDSVDFVTGEETTSERLRGWINTQPTSETPSLSSQDTGGLIIHVTSGVNEFQTVNWRVERTYYNPPKDGPDRDIVGTFRLWKYQAPDCYLPTPTVDTLTYITKYAKQWLRLCDESHEVCKSLASNSTPPISLIDCNQRCLVHSSQGIRYVALSYVWGKTGRNFNLPKRRYGVPLDGLPRTITDAITVTKSLGYDYLWVDMLCIDQQSEEDKLRQIAIMDQIYRSADLTIIVAAGSDCGDGIPGVSERCRPPRMSIKIGNTVLVEDKENAVTEIRYSTWRSRGWTFQEGLLSRRRLVFTDTQLLFSCLSSQATEPEEGPEFSHKAKEAPIYMRQKEDLWDTSFLQTDSVPRTYLIENQWFHGTTVIKNDRFHSRYGFPIAFAELLEEYSKLNFSFESDIVNAFRAIGNTFALRSPPVLHLYGLPFIFDAESITASSITRALAWCLVRGDEETARRSGFPSWSWLGYRGPVRWGAFVRNVPPGPIDAQWSAKTFSHVLSITTISNRSFELLQLSQWWQEWSSARASEGLAPSRLMLSGPMIKQELWLDSKSMLKPGWGDSGPHVILDKEACLSNFQYNIGGNLHMSADACRCLFDNLRSGSWRALVLTQSFLLLVQSVSVDVKGGLYRRVAGVEIEVSHTTEEFVETSTNVVEVELV</sequence>
<evidence type="ECO:0000313" key="3">
    <source>
        <dbReference type="Proteomes" id="UP000253153"/>
    </source>
</evidence>
<dbReference type="Pfam" id="PF06985">
    <property type="entry name" value="HET"/>
    <property type="match status" value="2"/>
</dbReference>
<organism evidence="2 3">
    <name type="scientific">Fusarium coffeatum</name>
    <dbReference type="NCBI Taxonomy" id="231269"/>
    <lineage>
        <taxon>Eukaryota</taxon>
        <taxon>Fungi</taxon>
        <taxon>Dikarya</taxon>
        <taxon>Ascomycota</taxon>
        <taxon>Pezizomycotina</taxon>
        <taxon>Sordariomycetes</taxon>
        <taxon>Hypocreomycetidae</taxon>
        <taxon>Hypocreales</taxon>
        <taxon>Nectriaceae</taxon>
        <taxon>Fusarium</taxon>
        <taxon>Fusarium incarnatum-equiseti species complex</taxon>
    </lineage>
</organism>
<keyword evidence="3" id="KW-1185">Reference proteome</keyword>
<comment type="caution">
    <text evidence="2">The sequence shown here is derived from an EMBL/GenBank/DDBJ whole genome shotgun (WGS) entry which is preliminary data.</text>
</comment>
<dbReference type="PANTHER" id="PTHR33112:SF1">
    <property type="entry name" value="HETEROKARYON INCOMPATIBILITY DOMAIN-CONTAINING PROTEIN"/>
    <property type="match status" value="1"/>
</dbReference>
<dbReference type="Proteomes" id="UP000253153">
    <property type="component" value="Unassembled WGS sequence"/>
</dbReference>
<dbReference type="OrthoDB" id="5428863at2759"/>
<evidence type="ECO:0000259" key="1">
    <source>
        <dbReference type="Pfam" id="PF06985"/>
    </source>
</evidence>
<feature type="domain" description="Heterokaryon incompatibility" evidence="1">
    <location>
        <begin position="148"/>
        <end position="291"/>
    </location>
</feature>
<dbReference type="GeneID" id="41995280"/>
<proteinExistence type="predicted"/>
<feature type="domain" description="Heterokaryon incompatibility" evidence="1">
    <location>
        <begin position="775"/>
        <end position="913"/>
    </location>
</feature>
<dbReference type="InterPro" id="IPR010730">
    <property type="entry name" value="HET"/>
</dbReference>
<name>A0A366RP78_9HYPO</name>
<accession>A0A366RP78</accession>
<dbReference type="RefSeq" id="XP_031015986.1">
    <property type="nucleotide sequence ID" value="XM_031159984.1"/>
</dbReference>